<evidence type="ECO:0000313" key="6">
    <source>
        <dbReference type="Proteomes" id="UP001195483"/>
    </source>
</evidence>
<dbReference type="InterPro" id="IPR019819">
    <property type="entry name" value="Carboxylesterase_B_CS"/>
</dbReference>
<organism evidence="5 6">
    <name type="scientific">Potamilus streckersoni</name>
    <dbReference type="NCBI Taxonomy" id="2493646"/>
    <lineage>
        <taxon>Eukaryota</taxon>
        <taxon>Metazoa</taxon>
        <taxon>Spiralia</taxon>
        <taxon>Lophotrochozoa</taxon>
        <taxon>Mollusca</taxon>
        <taxon>Bivalvia</taxon>
        <taxon>Autobranchia</taxon>
        <taxon>Heteroconchia</taxon>
        <taxon>Palaeoheterodonta</taxon>
        <taxon>Unionida</taxon>
        <taxon>Unionoidea</taxon>
        <taxon>Unionidae</taxon>
        <taxon>Ambleminae</taxon>
        <taxon>Lampsilini</taxon>
        <taxon>Potamilus</taxon>
    </lineage>
</organism>
<evidence type="ECO:0000313" key="5">
    <source>
        <dbReference type="EMBL" id="KAK3589970.1"/>
    </source>
</evidence>
<sequence length="160" mass="18305">MEMFTFKLRVVCVVLMTSVCKGRVYTKQMGARIIKTRYGDIKGVLAEFSNPKFKPVDSYRGLQYGTTFGGRMRFMPPASPLERWKYTRLTFSMRPVCFQNEPNETNLVENPSALSGSHLARIVPFILSKSEDCLTLNVYVPSRDGLDMTELKNQFRIGKD</sequence>
<dbReference type="InterPro" id="IPR051093">
    <property type="entry name" value="Neuroligin/BSAL"/>
</dbReference>
<feature type="domain" description="Carboxylesterase type B" evidence="4">
    <location>
        <begin position="32"/>
        <end position="144"/>
    </location>
</feature>
<feature type="signal peptide" evidence="3">
    <location>
        <begin position="1"/>
        <end position="22"/>
    </location>
</feature>
<dbReference type="EMBL" id="JAEAOA010002053">
    <property type="protein sequence ID" value="KAK3589970.1"/>
    <property type="molecule type" value="Genomic_DNA"/>
</dbReference>
<dbReference type="SUPFAM" id="SSF53474">
    <property type="entry name" value="alpha/beta-Hydrolases"/>
    <property type="match status" value="1"/>
</dbReference>
<dbReference type="Gene3D" id="3.40.50.1820">
    <property type="entry name" value="alpha/beta hydrolase"/>
    <property type="match status" value="1"/>
</dbReference>
<name>A0AAE0SDD4_9BIVA</name>
<comment type="similarity">
    <text evidence="1">Belongs to the type-B carboxylesterase/lipase family.</text>
</comment>
<protein>
    <recommendedName>
        <fullName evidence="4">Carboxylesterase type B domain-containing protein</fullName>
    </recommendedName>
</protein>
<evidence type="ECO:0000256" key="3">
    <source>
        <dbReference type="SAM" id="SignalP"/>
    </source>
</evidence>
<dbReference type="Proteomes" id="UP001195483">
    <property type="component" value="Unassembled WGS sequence"/>
</dbReference>
<gene>
    <name evidence="5" type="ORF">CHS0354_034997</name>
</gene>
<feature type="chain" id="PRO_5042249441" description="Carboxylesterase type B domain-containing protein" evidence="3">
    <location>
        <begin position="23"/>
        <end position="160"/>
    </location>
</feature>
<evidence type="ECO:0000259" key="4">
    <source>
        <dbReference type="Pfam" id="PF00135"/>
    </source>
</evidence>
<keyword evidence="2 3" id="KW-0732">Signal</keyword>
<dbReference type="PANTHER" id="PTHR43903">
    <property type="entry name" value="NEUROLIGIN"/>
    <property type="match status" value="1"/>
</dbReference>
<keyword evidence="6" id="KW-1185">Reference proteome</keyword>
<dbReference type="InterPro" id="IPR002018">
    <property type="entry name" value="CarbesteraseB"/>
</dbReference>
<dbReference type="InterPro" id="IPR029058">
    <property type="entry name" value="AB_hydrolase_fold"/>
</dbReference>
<reference evidence="5" key="2">
    <citation type="journal article" date="2021" name="Genome Biol. Evol.">
        <title>Developing a high-quality reference genome for a parasitic bivalve with doubly uniparental inheritance (Bivalvia: Unionida).</title>
        <authorList>
            <person name="Smith C.H."/>
        </authorList>
    </citation>
    <scope>NUCLEOTIDE SEQUENCE</scope>
    <source>
        <strain evidence="5">CHS0354</strain>
        <tissue evidence="5">Mantle</tissue>
    </source>
</reference>
<comment type="caution">
    <text evidence="5">The sequence shown here is derived from an EMBL/GenBank/DDBJ whole genome shotgun (WGS) entry which is preliminary data.</text>
</comment>
<reference evidence="5" key="3">
    <citation type="submission" date="2023-05" db="EMBL/GenBank/DDBJ databases">
        <authorList>
            <person name="Smith C.H."/>
        </authorList>
    </citation>
    <scope>NUCLEOTIDE SEQUENCE</scope>
    <source>
        <strain evidence="5">CHS0354</strain>
        <tissue evidence="5">Mantle</tissue>
    </source>
</reference>
<evidence type="ECO:0000256" key="1">
    <source>
        <dbReference type="ARBA" id="ARBA00005964"/>
    </source>
</evidence>
<evidence type="ECO:0000256" key="2">
    <source>
        <dbReference type="ARBA" id="ARBA00022729"/>
    </source>
</evidence>
<reference evidence="5" key="1">
    <citation type="journal article" date="2021" name="Genome Biol. Evol.">
        <title>A High-Quality Reference Genome for a Parasitic Bivalve with Doubly Uniparental Inheritance (Bivalvia: Unionida).</title>
        <authorList>
            <person name="Smith C.H."/>
        </authorList>
    </citation>
    <scope>NUCLEOTIDE SEQUENCE</scope>
    <source>
        <strain evidence="5">CHS0354</strain>
    </source>
</reference>
<proteinExistence type="inferred from homology"/>
<accession>A0AAE0SDD4</accession>
<dbReference type="PROSITE" id="PS00941">
    <property type="entry name" value="CARBOXYLESTERASE_B_2"/>
    <property type="match status" value="1"/>
</dbReference>
<dbReference type="Pfam" id="PF00135">
    <property type="entry name" value="COesterase"/>
    <property type="match status" value="1"/>
</dbReference>
<dbReference type="AlphaFoldDB" id="A0AAE0SDD4"/>